<dbReference type="HOGENOM" id="CLU_3158796_0_0_0"/>
<keyword evidence="2" id="KW-1185">Reference proteome</keyword>
<accession>B7IGV6</accession>
<protein>
    <submittedName>
        <fullName evidence="1">Uncharacterized protein</fullName>
    </submittedName>
</protein>
<dbReference type="EMBL" id="CP001185">
    <property type="protein sequence ID" value="ACJ75320.1"/>
    <property type="molecule type" value="Genomic_DNA"/>
</dbReference>
<gene>
    <name evidence="1" type="ordered locus">THA_860</name>
</gene>
<dbReference type="Proteomes" id="UP000002453">
    <property type="component" value="Chromosome"/>
</dbReference>
<sequence length="48" mass="5510">MGYKNLFCSIIIKFVPYLAGIEITTDPRPKFSGGWFVPYLAGIEMNYF</sequence>
<evidence type="ECO:0000313" key="1">
    <source>
        <dbReference type="EMBL" id="ACJ75320.1"/>
    </source>
</evidence>
<organism evidence="1 2">
    <name type="scientific">Thermosipho africanus (strain TCF52B)</name>
    <dbReference type="NCBI Taxonomy" id="484019"/>
    <lineage>
        <taxon>Bacteria</taxon>
        <taxon>Thermotogati</taxon>
        <taxon>Thermotogota</taxon>
        <taxon>Thermotogae</taxon>
        <taxon>Thermotogales</taxon>
        <taxon>Fervidobacteriaceae</taxon>
        <taxon>Thermosipho</taxon>
    </lineage>
</organism>
<dbReference type="KEGG" id="taf:THA_860"/>
<proteinExistence type="predicted"/>
<evidence type="ECO:0000313" key="2">
    <source>
        <dbReference type="Proteomes" id="UP000002453"/>
    </source>
</evidence>
<dbReference type="AlphaFoldDB" id="B7IGV6"/>
<reference evidence="1 2" key="1">
    <citation type="journal article" date="2009" name="J. Bacteriol.">
        <title>The genome of Thermosipho africanus TCF52B: lateral genetic connections to the Firmicutes and Archaea.</title>
        <authorList>
            <person name="Nesboe C.L."/>
            <person name="Bapteste E."/>
            <person name="Curtis B."/>
            <person name="Dahle H."/>
            <person name="Lopez P."/>
            <person name="Macleod D."/>
            <person name="Dlutek M."/>
            <person name="Bowman S."/>
            <person name="Zhaxybayeva O."/>
            <person name="Birkeland N.-K."/>
            <person name="Doolittle W.F."/>
        </authorList>
    </citation>
    <scope>NUCLEOTIDE SEQUENCE [LARGE SCALE GENOMIC DNA]</scope>
    <source>
        <strain evidence="1 2">TCF52B</strain>
    </source>
</reference>
<name>B7IGV6_THEAB</name>